<protein>
    <recommendedName>
        <fullName evidence="3">phosphatidylinositol-3,4-bisphosphate 4-phosphatase</fullName>
        <ecNumber evidence="3">3.1.3.66</ecNumber>
    </recommendedName>
</protein>
<evidence type="ECO:0000256" key="2">
    <source>
        <dbReference type="ARBA" id="ARBA00006306"/>
    </source>
</evidence>
<keyword evidence="5" id="KW-0443">Lipid metabolism</keyword>
<accession>A0A9D4QN73</accession>
<dbReference type="Pfam" id="PF00168">
    <property type="entry name" value="C2"/>
    <property type="match status" value="1"/>
</dbReference>
<comment type="caution">
    <text evidence="8">The sequence shown here is derived from an EMBL/GenBank/DDBJ whole genome shotgun (WGS) entry which is preliminary data.</text>
</comment>
<dbReference type="Gene3D" id="2.60.40.150">
    <property type="entry name" value="C2 domain"/>
    <property type="match status" value="1"/>
</dbReference>
<reference evidence="8" key="1">
    <citation type="journal article" date="2019" name="bioRxiv">
        <title>The Genome of the Zebra Mussel, Dreissena polymorpha: A Resource for Invasive Species Research.</title>
        <authorList>
            <person name="McCartney M.A."/>
            <person name="Auch B."/>
            <person name="Kono T."/>
            <person name="Mallez S."/>
            <person name="Zhang Y."/>
            <person name="Obille A."/>
            <person name="Becker A."/>
            <person name="Abrahante J.E."/>
            <person name="Garbe J."/>
            <person name="Badalamenti J.P."/>
            <person name="Herman A."/>
            <person name="Mangelson H."/>
            <person name="Liachko I."/>
            <person name="Sullivan S."/>
            <person name="Sone E.D."/>
            <person name="Koren S."/>
            <person name="Silverstein K.A.T."/>
            <person name="Beckman K.B."/>
            <person name="Gohl D.M."/>
        </authorList>
    </citation>
    <scope>NUCLEOTIDE SEQUENCE</scope>
    <source>
        <strain evidence="8">Duluth1</strain>
        <tissue evidence="8">Whole animal</tissue>
    </source>
</reference>
<evidence type="ECO:0000256" key="4">
    <source>
        <dbReference type="ARBA" id="ARBA00022801"/>
    </source>
</evidence>
<dbReference type="PANTHER" id="PTHR12187">
    <property type="entry name" value="AGAP000124-PA"/>
    <property type="match status" value="1"/>
</dbReference>
<reference evidence="8" key="2">
    <citation type="submission" date="2020-11" db="EMBL/GenBank/DDBJ databases">
        <authorList>
            <person name="McCartney M.A."/>
            <person name="Auch B."/>
            <person name="Kono T."/>
            <person name="Mallez S."/>
            <person name="Becker A."/>
            <person name="Gohl D.M."/>
            <person name="Silverstein K.A.T."/>
            <person name="Koren S."/>
            <person name="Bechman K.B."/>
            <person name="Herman A."/>
            <person name="Abrahante J.E."/>
            <person name="Garbe J."/>
        </authorList>
    </citation>
    <scope>NUCLEOTIDE SEQUENCE</scope>
    <source>
        <strain evidence="8">Duluth1</strain>
        <tissue evidence="8">Whole animal</tissue>
    </source>
</reference>
<dbReference type="PANTHER" id="PTHR12187:SF11">
    <property type="entry name" value="PHOSPHATIDYLINOSITOL-3,4-BISPHOSPHATE 4-PHOSPHATASE"/>
    <property type="match status" value="1"/>
</dbReference>
<evidence type="ECO:0000313" key="8">
    <source>
        <dbReference type="EMBL" id="KAH3836342.1"/>
    </source>
</evidence>
<dbReference type="Proteomes" id="UP000828390">
    <property type="component" value="Unassembled WGS sequence"/>
</dbReference>
<evidence type="ECO:0000256" key="1">
    <source>
        <dbReference type="ARBA" id="ARBA00004847"/>
    </source>
</evidence>
<dbReference type="PROSITE" id="PS50004">
    <property type="entry name" value="C2"/>
    <property type="match status" value="1"/>
</dbReference>
<dbReference type="EMBL" id="JAIWYP010000004">
    <property type="protein sequence ID" value="KAH3836342.1"/>
    <property type="molecule type" value="Genomic_DNA"/>
</dbReference>
<dbReference type="EC" id="3.1.3.66" evidence="3"/>
<dbReference type="SUPFAM" id="SSF49562">
    <property type="entry name" value="C2 domain (Calcium/lipid-binding domain, CaLB)"/>
    <property type="match status" value="1"/>
</dbReference>
<comment type="pathway">
    <text evidence="1">Signal transduction; phosphatidylinositol signaling pathway.</text>
</comment>
<dbReference type="InterPro" id="IPR000008">
    <property type="entry name" value="C2_dom"/>
</dbReference>
<evidence type="ECO:0000256" key="3">
    <source>
        <dbReference type="ARBA" id="ARBA00013037"/>
    </source>
</evidence>
<evidence type="ECO:0000259" key="7">
    <source>
        <dbReference type="PROSITE" id="PS50004"/>
    </source>
</evidence>
<gene>
    <name evidence="8" type="ORF">DPMN_109712</name>
</gene>
<dbReference type="AlphaFoldDB" id="A0A9D4QN73"/>
<evidence type="ECO:0000313" key="9">
    <source>
        <dbReference type="Proteomes" id="UP000828390"/>
    </source>
</evidence>
<dbReference type="GO" id="GO:0005737">
    <property type="term" value="C:cytoplasm"/>
    <property type="evidence" value="ECO:0007669"/>
    <property type="project" value="TreeGrafter"/>
</dbReference>
<dbReference type="InterPro" id="IPR039034">
    <property type="entry name" value="INPP4"/>
</dbReference>
<evidence type="ECO:0000256" key="6">
    <source>
        <dbReference type="SAM" id="MobiDB-lite"/>
    </source>
</evidence>
<feature type="domain" description="C2" evidence="7">
    <location>
        <begin position="26"/>
        <end position="152"/>
    </location>
</feature>
<dbReference type="InterPro" id="IPR035892">
    <property type="entry name" value="C2_domain_sf"/>
</dbReference>
<organism evidence="8 9">
    <name type="scientific">Dreissena polymorpha</name>
    <name type="common">Zebra mussel</name>
    <name type="synonym">Mytilus polymorpha</name>
    <dbReference type="NCBI Taxonomy" id="45954"/>
    <lineage>
        <taxon>Eukaryota</taxon>
        <taxon>Metazoa</taxon>
        <taxon>Spiralia</taxon>
        <taxon>Lophotrochozoa</taxon>
        <taxon>Mollusca</taxon>
        <taxon>Bivalvia</taxon>
        <taxon>Autobranchia</taxon>
        <taxon>Heteroconchia</taxon>
        <taxon>Euheterodonta</taxon>
        <taxon>Imparidentia</taxon>
        <taxon>Neoheterodontei</taxon>
        <taxon>Myida</taxon>
        <taxon>Dreissenoidea</taxon>
        <taxon>Dreissenidae</taxon>
        <taxon>Dreissena</taxon>
    </lineage>
</organism>
<sequence length="906" mass="101814">MQLLSLREQVQLRTGQDPFSQMMRADTGMEFETLGNIDSNDPAMEMSLTIEGLPNESNGQPPNPFAVVYIIIPPQQQNWLQHNHTEMVENNNNPHFLKTIGFGDSGGLEPTMRVKITVFHVKERMTGMMTQIGQVIFTLNDVLQTEDLSLKLALVGNDGTRVGMLSIVSWLNDTHGNTTNLSHDDEDVFTNIVPTIRGRTMSVKRRSKRLETLKPLCANITTRTFRFETNDSVKLLVHEYMAESKFAFDLPIKTLQLLIEEEKTRIKHLQDLGQLTGQWKAACAVYQDICMSTVTTYTQQMKYLHSYQGCSFKPSSKKADKELEFVPLNLHLQRMTVLNEATESWGAYDVITAGAFVAHSRRARNHGGLKSMLHKLQESYTPEGTLSKVSKVKRACDLVNCVHLLQGEINTLCDSVCHEALQGDGSSLQAATLELEQKVKDLVLDCQSPILQEVAAQLTELHEDSEALAEEQTKQRQGQESQVSPESGTGSAPQAMNWRWTGSCFIKSPTSEPWDMTRVNTEASLVCLTSMVEDLVLNKSGPLDQPKWLGEISPAVIKLKSFVEIICCKVTYFMSFLDLIEHKDNLKLFHSIKVRRDIVFSQALTSLVTGLVLHLNALIDNKQVLEQLATLGVVMEIEGLLSCHGDEIPMLEDMLVAVDDLSTVSFQLVLESTQRKSVQLSTNNFTRASLYPDLNRHHVCVTIPLPQASFEKLPDKLQKGDRVSVVPIFFNIGINELATLAEKFGSTSLQDKLNEESLGRMFRYVKEYENLYMHPQAGGGVGSIPSLMQQLHNNVYTKKSKNVEILHLGAELCRKLHGFRVTSCKSAKDRTAMAVTLEQAQILQREHNLASHVFMQCLDCFRSEGVRRENAFKNIGQRKYAFNSLQLLSFPKQYRPPNGTYGNVQN</sequence>
<name>A0A9D4QN73_DREPO</name>
<keyword evidence="4" id="KW-0378">Hydrolase</keyword>
<evidence type="ECO:0000256" key="5">
    <source>
        <dbReference type="ARBA" id="ARBA00023098"/>
    </source>
</evidence>
<feature type="region of interest" description="Disordered" evidence="6">
    <location>
        <begin position="467"/>
        <end position="496"/>
    </location>
</feature>
<comment type="similarity">
    <text evidence="2">Belongs to the inositol 3,4-bisphosphate 4-phosphatase family.</text>
</comment>
<keyword evidence="9" id="KW-1185">Reference proteome</keyword>
<dbReference type="GO" id="GO:0016316">
    <property type="term" value="F:phosphatidylinositol-3,4-bisphosphate 4-phosphatase activity"/>
    <property type="evidence" value="ECO:0007669"/>
    <property type="project" value="UniProtKB-EC"/>
</dbReference>
<proteinExistence type="inferred from homology"/>
<feature type="compositionally biased region" description="Polar residues" evidence="6">
    <location>
        <begin position="475"/>
        <end position="494"/>
    </location>
</feature>